<dbReference type="EMBL" id="MTYJ01000184">
    <property type="protein sequence ID" value="OWA50167.1"/>
    <property type="molecule type" value="Genomic_DNA"/>
</dbReference>
<proteinExistence type="predicted"/>
<name>A0A9X6RJQ7_HYPEX</name>
<organism evidence="1 2">
    <name type="scientific">Hypsibius exemplaris</name>
    <name type="common">Freshwater tardigrade</name>
    <dbReference type="NCBI Taxonomy" id="2072580"/>
    <lineage>
        <taxon>Eukaryota</taxon>
        <taxon>Metazoa</taxon>
        <taxon>Ecdysozoa</taxon>
        <taxon>Tardigrada</taxon>
        <taxon>Eutardigrada</taxon>
        <taxon>Parachela</taxon>
        <taxon>Hypsibioidea</taxon>
        <taxon>Hypsibiidae</taxon>
        <taxon>Hypsibius</taxon>
    </lineage>
</organism>
<comment type="caution">
    <text evidence="1">The sequence shown here is derived from an EMBL/GenBank/DDBJ whole genome shotgun (WGS) entry which is preliminary data.</text>
</comment>
<evidence type="ECO:0000313" key="1">
    <source>
        <dbReference type="EMBL" id="OWA50167.1"/>
    </source>
</evidence>
<sequence length="98" mass="10654">MPANMAFSFQNARDWASIARSRRGSSAARERPTTASHERLLGLQSSVEENVASVNSNDTAQIRHFLLYKGAIVSPPGLLYTPVAVRCAAPYALLPQLI</sequence>
<reference evidence="2" key="1">
    <citation type="submission" date="2017-01" db="EMBL/GenBank/DDBJ databases">
        <title>Comparative genomics of anhydrobiosis in the tardigrade Hypsibius dujardini.</title>
        <authorList>
            <person name="Yoshida Y."/>
            <person name="Koutsovoulos G."/>
            <person name="Laetsch D."/>
            <person name="Stevens L."/>
            <person name="Kumar S."/>
            <person name="Horikawa D."/>
            <person name="Ishino K."/>
            <person name="Komine S."/>
            <person name="Tomita M."/>
            <person name="Blaxter M."/>
            <person name="Arakawa K."/>
        </authorList>
    </citation>
    <scope>NUCLEOTIDE SEQUENCE [LARGE SCALE GENOMIC DNA]</scope>
    <source>
        <strain evidence="2">Z151</strain>
    </source>
</reference>
<accession>A0A9X6RJQ7</accession>
<keyword evidence="2" id="KW-1185">Reference proteome</keyword>
<dbReference type="Proteomes" id="UP000192578">
    <property type="component" value="Unassembled WGS sequence"/>
</dbReference>
<evidence type="ECO:0000313" key="2">
    <source>
        <dbReference type="Proteomes" id="UP000192578"/>
    </source>
</evidence>
<gene>
    <name evidence="1" type="ORF">BV898_14692</name>
</gene>
<dbReference type="AlphaFoldDB" id="A0A9X6RJQ7"/>
<protein>
    <submittedName>
        <fullName evidence="1">Uncharacterized protein</fullName>
    </submittedName>
</protein>